<dbReference type="PRINTS" id="PR00465">
    <property type="entry name" value="EP450IV"/>
</dbReference>
<evidence type="ECO:0000256" key="1">
    <source>
        <dbReference type="ARBA" id="ARBA00001971"/>
    </source>
</evidence>
<feature type="transmembrane region" description="Helical" evidence="8">
    <location>
        <begin position="290"/>
        <end position="311"/>
    </location>
</feature>
<dbReference type="GO" id="GO:0016705">
    <property type="term" value="F:oxidoreductase activity, acting on paired donors, with incorporation or reduction of molecular oxygen"/>
    <property type="evidence" value="ECO:0007669"/>
    <property type="project" value="InterPro"/>
</dbReference>
<comment type="similarity">
    <text evidence="2 7">Belongs to the cytochrome P450 family.</text>
</comment>
<comment type="cofactor">
    <cofactor evidence="1 6">
        <name>heme</name>
        <dbReference type="ChEBI" id="CHEBI:30413"/>
    </cofactor>
</comment>
<evidence type="ECO:0000256" key="4">
    <source>
        <dbReference type="ARBA" id="ARBA00023004"/>
    </source>
</evidence>
<dbReference type="AlphaFoldDB" id="A0A1D9Q7T8"/>
<dbReference type="InterPro" id="IPR036396">
    <property type="entry name" value="Cyt_P450_sf"/>
</dbReference>
<dbReference type="GO" id="GO:0004497">
    <property type="term" value="F:monooxygenase activity"/>
    <property type="evidence" value="ECO:0007669"/>
    <property type="project" value="UniProtKB-KW"/>
</dbReference>
<feature type="binding site" description="axial binding residue" evidence="6">
    <location>
        <position position="442"/>
    </location>
    <ligand>
        <name>heme</name>
        <dbReference type="ChEBI" id="CHEBI:30413"/>
    </ligand>
    <ligandPart>
        <name>Fe</name>
        <dbReference type="ChEBI" id="CHEBI:18248"/>
    </ligandPart>
</feature>
<sequence length="528" mass="58742">MDNLTTKCLMIILALCILTYILLTLLSITNSDPREPPTAPTRIPYIGHVLGLGRRKFNYYVDLSQKTLLPILTMRLPGAKMYIVNTPELIQVIQKSPKKLAFPPITAKFANQLCGVSKRARDILAVNVNGDDGDWGLNMESTPLMKGALQPGPGLDGMNRVMVGNVAGSLDGLIREGEESVQIGLHGWLRGLVTMATTEAVYGPRNPYRDLKVRDSFWEFESQMMRLLIGILPSVFARKGIAARERVNKAFEAYFAANDFKDASALAQLRLELDIKHGVPFEDIARYETVHGVAIIVNTAPAVFWLIFFIFSDPKLLEEIRAEIDAILESSFNPDGSLVRTLDITNVKTKCPLLLSAFQETLRHRSAGTSVREVMEDTILDDQWLLKENSLIQMPSRVIHMDAKIWGADVKEFNPRRFLKDKDIRRPNPAAFRAFGGGTTLCPGRHFATNEILAVVSMFVMRFDVEPVGGVWKLPTSENTNVTTVILEPDTDVDVVVSVRKGLGDGKWMFKLSDSLTVAAVVAEDRVD</sequence>
<keyword evidence="8" id="KW-1133">Transmembrane helix</keyword>
<dbReference type="CDD" id="cd11040">
    <property type="entry name" value="CYP7_CYP8-like"/>
    <property type="match status" value="1"/>
</dbReference>
<gene>
    <name evidence="9" type="ORF">sscle_07g057190</name>
</gene>
<protein>
    <recommendedName>
        <fullName evidence="11">Cytochrome P450</fullName>
    </recommendedName>
</protein>
<keyword evidence="7" id="KW-0560">Oxidoreductase</keyword>
<keyword evidence="3 6" id="KW-0479">Metal-binding</keyword>
<dbReference type="PANTHER" id="PTHR47582">
    <property type="entry name" value="P450, PUTATIVE (EUROFUNG)-RELATED"/>
    <property type="match status" value="1"/>
</dbReference>
<evidence type="ECO:0000256" key="5">
    <source>
        <dbReference type="ARBA" id="ARBA00023026"/>
    </source>
</evidence>
<evidence type="ECO:0000313" key="9">
    <source>
        <dbReference type="EMBL" id="APA10949.1"/>
    </source>
</evidence>
<accession>A0A1D9Q7T8</accession>
<dbReference type="Proteomes" id="UP000177798">
    <property type="component" value="Chromosome 7"/>
</dbReference>
<dbReference type="InterPro" id="IPR002403">
    <property type="entry name" value="Cyt_P450_E_grp-IV"/>
</dbReference>
<keyword evidence="6 7" id="KW-0349">Heme</keyword>
<dbReference type="PROSITE" id="PS00086">
    <property type="entry name" value="CYTOCHROME_P450"/>
    <property type="match status" value="1"/>
</dbReference>
<keyword evidence="8" id="KW-0812">Transmembrane</keyword>
<evidence type="ECO:0000256" key="3">
    <source>
        <dbReference type="ARBA" id="ARBA00022723"/>
    </source>
</evidence>
<dbReference type="SUPFAM" id="SSF48264">
    <property type="entry name" value="Cytochrome P450"/>
    <property type="match status" value="1"/>
</dbReference>
<dbReference type="GO" id="GO:0005506">
    <property type="term" value="F:iron ion binding"/>
    <property type="evidence" value="ECO:0007669"/>
    <property type="project" value="InterPro"/>
</dbReference>
<proteinExistence type="inferred from homology"/>
<dbReference type="GO" id="GO:0020037">
    <property type="term" value="F:heme binding"/>
    <property type="evidence" value="ECO:0007669"/>
    <property type="project" value="InterPro"/>
</dbReference>
<dbReference type="Pfam" id="PF00067">
    <property type="entry name" value="p450"/>
    <property type="match status" value="1"/>
</dbReference>
<keyword evidence="4 6" id="KW-0408">Iron</keyword>
<evidence type="ECO:0000256" key="6">
    <source>
        <dbReference type="PIRSR" id="PIRSR602403-1"/>
    </source>
</evidence>
<name>A0A1D9Q7T8_SCLS1</name>
<evidence type="ECO:0000256" key="8">
    <source>
        <dbReference type="SAM" id="Phobius"/>
    </source>
</evidence>
<evidence type="ECO:0008006" key="11">
    <source>
        <dbReference type="Google" id="ProtNLM"/>
    </source>
</evidence>
<reference evidence="10" key="1">
    <citation type="journal article" date="2017" name="Genome Biol. Evol.">
        <title>The complete genome sequence of the phytopathogenic fungus Sclerotinia sclerotiorum reveals insights into the genome architecture of broad host range pathogens.</title>
        <authorList>
            <person name="Derbyshire M."/>
            <person name="Denton-Giles M."/>
            <person name="Hegedus D."/>
            <person name="Seifbarghy S."/>
            <person name="Rollins J."/>
            <person name="van Kan J."/>
            <person name="Seidl M.F."/>
            <person name="Faino L."/>
            <person name="Mbengue M."/>
            <person name="Navaud O."/>
            <person name="Raffaele S."/>
            <person name="Hammond-Kosack K."/>
            <person name="Heard S."/>
            <person name="Oliver R."/>
        </authorList>
    </citation>
    <scope>NUCLEOTIDE SEQUENCE [LARGE SCALE GENOMIC DNA]</scope>
    <source>
        <strain evidence="10">ATCC 18683 / 1980 / Ss-1</strain>
    </source>
</reference>
<dbReference type="InterPro" id="IPR053007">
    <property type="entry name" value="CYP450_monoxygenase_sec-met"/>
</dbReference>
<dbReference type="InterPro" id="IPR001128">
    <property type="entry name" value="Cyt_P450"/>
</dbReference>
<organism evidence="9 10">
    <name type="scientific">Sclerotinia sclerotiorum (strain ATCC 18683 / 1980 / Ss-1)</name>
    <name type="common">White mold</name>
    <name type="synonym">Whetzelinia sclerotiorum</name>
    <dbReference type="NCBI Taxonomy" id="665079"/>
    <lineage>
        <taxon>Eukaryota</taxon>
        <taxon>Fungi</taxon>
        <taxon>Dikarya</taxon>
        <taxon>Ascomycota</taxon>
        <taxon>Pezizomycotina</taxon>
        <taxon>Leotiomycetes</taxon>
        <taxon>Helotiales</taxon>
        <taxon>Sclerotiniaceae</taxon>
        <taxon>Sclerotinia</taxon>
    </lineage>
</organism>
<keyword evidence="8" id="KW-0472">Membrane</keyword>
<dbReference type="Gene3D" id="1.10.630.10">
    <property type="entry name" value="Cytochrome P450"/>
    <property type="match status" value="1"/>
</dbReference>
<evidence type="ECO:0000256" key="7">
    <source>
        <dbReference type="RuleBase" id="RU000461"/>
    </source>
</evidence>
<dbReference type="VEuPathDB" id="FungiDB:sscle_07g057190"/>
<dbReference type="PANTHER" id="PTHR47582:SF1">
    <property type="entry name" value="P450, PUTATIVE (EUROFUNG)-RELATED"/>
    <property type="match status" value="1"/>
</dbReference>
<dbReference type="OrthoDB" id="1470350at2759"/>
<keyword evidence="7" id="KW-0503">Monooxygenase</keyword>
<keyword evidence="5" id="KW-0843">Virulence</keyword>
<dbReference type="EMBL" id="CP017820">
    <property type="protein sequence ID" value="APA10949.1"/>
    <property type="molecule type" value="Genomic_DNA"/>
</dbReference>
<evidence type="ECO:0000313" key="10">
    <source>
        <dbReference type="Proteomes" id="UP000177798"/>
    </source>
</evidence>
<dbReference type="InterPro" id="IPR017972">
    <property type="entry name" value="Cyt_P450_CS"/>
</dbReference>
<evidence type="ECO:0000256" key="2">
    <source>
        <dbReference type="ARBA" id="ARBA00010617"/>
    </source>
</evidence>